<feature type="domain" description="HTH asnC-type" evidence="4">
    <location>
        <begin position="6"/>
        <end position="67"/>
    </location>
</feature>
<dbReference type="InterPro" id="IPR036388">
    <property type="entry name" value="WH-like_DNA-bd_sf"/>
</dbReference>
<dbReference type="InterPro" id="IPR000485">
    <property type="entry name" value="AsnC-type_HTH_dom"/>
</dbReference>
<gene>
    <name evidence="5" type="ORF">Asera_27260</name>
</gene>
<dbReference type="Proteomes" id="UP000680750">
    <property type="component" value="Chromosome"/>
</dbReference>
<reference evidence="5" key="1">
    <citation type="submission" date="2020-08" db="EMBL/GenBank/DDBJ databases">
        <title>Whole genome shotgun sequence of Actinocatenispora sera NBRC 101916.</title>
        <authorList>
            <person name="Komaki H."/>
            <person name="Tamura T."/>
        </authorList>
    </citation>
    <scope>NUCLEOTIDE SEQUENCE</scope>
    <source>
        <strain evidence="5">NBRC 101916</strain>
    </source>
</reference>
<dbReference type="GO" id="GO:0043200">
    <property type="term" value="P:response to amino acid"/>
    <property type="evidence" value="ECO:0007669"/>
    <property type="project" value="TreeGrafter"/>
</dbReference>
<evidence type="ECO:0000256" key="2">
    <source>
        <dbReference type="ARBA" id="ARBA00023125"/>
    </source>
</evidence>
<dbReference type="Pfam" id="PF13404">
    <property type="entry name" value="HTH_AsnC-type"/>
    <property type="match status" value="1"/>
</dbReference>
<dbReference type="PROSITE" id="PS50956">
    <property type="entry name" value="HTH_ASNC_2"/>
    <property type="match status" value="1"/>
</dbReference>
<evidence type="ECO:0000256" key="3">
    <source>
        <dbReference type="ARBA" id="ARBA00023163"/>
    </source>
</evidence>
<dbReference type="SMART" id="SM00344">
    <property type="entry name" value="HTH_ASNC"/>
    <property type="match status" value="1"/>
</dbReference>
<dbReference type="KEGG" id="aser:Asera_27260"/>
<name>A0A810L387_9ACTN</name>
<keyword evidence="6" id="KW-1185">Reference proteome</keyword>
<dbReference type="AlphaFoldDB" id="A0A810L387"/>
<protein>
    <submittedName>
        <fullName evidence="5">AsnC family transcriptional regulator</fullName>
    </submittedName>
</protein>
<accession>A0A810L387</accession>
<evidence type="ECO:0000256" key="1">
    <source>
        <dbReference type="ARBA" id="ARBA00023015"/>
    </source>
</evidence>
<dbReference type="SUPFAM" id="SSF46785">
    <property type="entry name" value="Winged helix' DNA-binding domain"/>
    <property type="match status" value="1"/>
</dbReference>
<evidence type="ECO:0000313" key="5">
    <source>
        <dbReference type="EMBL" id="BCJ28618.1"/>
    </source>
</evidence>
<dbReference type="EMBL" id="AP023354">
    <property type="protein sequence ID" value="BCJ28618.1"/>
    <property type="molecule type" value="Genomic_DNA"/>
</dbReference>
<keyword evidence="2" id="KW-0238">DNA-binding</keyword>
<dbReference type="RefSeq" id="WP_244843863.1">
    <property type="nucleotide sequence ID" value="NZ_AP023354.1"/>
</dbReference>
<dbReference type="PRINTS" id="PR00033">
    <property type="entry name" value="HTHASNC"/>
</dbReference>
<dbReference type="InterPro" id="IPR019888">
    <property type="entry name" value="Tscrpt_reg_AsnC-like"/>
</dbReference>
<dbReference type="PANTHER" id="PTHR30154:SF54">
    <property type="entry name" value="POSSIBLE TRANSCRIPTIONAL REGULATORY PROTEIN (PROBABLY LRP_ASNC-FAMILY)"/>
    <property type="match status" value="1"/>
</dbReference>
<dbReference type="GO" id="GO:0043565">
    <property type="term" value="F:sequence-specific DNA binding"/>
    <property type="evidence" value="ECO:0007669"/>
    <property type="project" value="InterPro"/>
</dbReference>
<proteinExistence type="predicted"/>
<dbReference type="GO" id="GO:0005829">
    <property type="term" value="C:cytosol"/>
    <property type="evidence" value="ECO:0007669"/>
    <property type="project" value="TreeGrafter"/>
</dbReference>
<dbReference type="Gene3D" id="1.10.10.10">
    <property type="entry name" value="Winged helix-like DNA-binding domain superfamily/Winged helix DNA-binding domain"/>
    <property type="match status" value="1"/>
</dbReference>
<dbReference type="InterPro" id="IPR019887">
    <property type="entry name" value="Tscrpt_reg_AsnC/Lrp_C"/>
</dbReference>
<sequence length="161" mass="17882">MPGTGLDELDTALLTLLQQDGRLSNKELAARLHVAQSTCLERIRRLSRRGILRGQHAEVDLGKLGRGTQAMVAVQLRPPDRAVIESFQAFVASLPEVLSYFVMAGNDDFLLHVAVADNEQLSAFILDRLTQRREIVHVRTSVIFSHVRRPVVLPLPVGRDA</sequence>
<dbReference type="InterPro" id="IPR011008">
    <property type="entry name" value="Dimeric_a/b-barrel"/>
</dbReference>
<organism evidence="5 6">
    <name type="scientific">Actinocatenispora sera</name>
    <dbReference type="NCBI Taxonomy" id="390989"/>
    <lineage>
        <taxon>Bacteria</taxon>
        <taxon>Bacillati</taxon>
        <taxon>Actinomycetota</taxon>
        <taxon>Actinomycetes</taxon>
        <taxon>Micromonosporales</taxon>
        <taxon>Micromonosporaceae</taxon>
        <taxon>Actinocatenispora</taxon>
    </lineage>
</organism>
<evidence type="ECO:0000259" key="4">
    <source>
        <dbReference type="PROSITE" id="PS50956"/>
    </source>
</evidence>
<dbReference type="SUPFAM" id="SSF54909">
    <property type="entry name" value="Dimeric alpha+beta barrel"/>
    <property type="match status" value="1"/>
</dbReference>
<keyword evidence="3" id="KW-0804">Transcription</keyword>
<dbReference type="PANTHER" id="PTHR30154">
    <property type="entry name" value="LEUCINE-RESPONSIVE REGULATORY PROTEIN"/>
    <property type="match status" value="1"/>
</dbReference>
<evidence type="ECO:0000313" key="6">
    <source>
        <dbReference type="Proteomes" id="UP000680750"/>
    </source>
</evidence>
<dbReference type="Gene3D" id="3.30.70.920">
    <property type="match status" value="1"/>
</dbReference>
<dbReference type="Pfam" id="PF01037">
    <property type="entry name" value="AsnC_trans_reg"/>
    <property type="match status" value="1"/>
</dbReference>
<keyword evidence="1" id="KW-0805">Transcription regulation</keyword>
<dbReference type="InterPro" id="IPR036390">
    <property type="entry name" value="WH_DNA-bd_sf"/>
</dbReference>